<dbReference type="InterPro" id="IPR041118">
    <property type="entry name" value="Rx_N"/>
</dbReference>
<keyword evidence="4" id="KW-0067">ATP-binding</keyword>
<dbReference type="SUPFAM" id="SSF52058">
    <property type="entry name" value="L domain-like"/>
    <property type="match status" value="1"/>
</dbReference>
<keyword evidence="7" id="KW-1185">Reference proteome</keyword>
<evidence type="ECO:0000256" key="2">
    <source>
        <dbReference type="ARBA" id="ARBA00022741"/>
    </source>
</evidence>
<evidence type="ECO:0000313" key="7">
    <source>
        <dbReference type="Proteomes" id="UP000501690"/>
    </source>
</evidence>
<dbReference type="Gene3D" id="3.80.10.10">
    <property type="entry name" value="Ribonuclease Inhibitor"/>
    <property type="match status" value="1"/>
</dbReference>
<keyword evidence="2" id="KW-0547">Nucleotide-binding</keyword>
<dbReference type="Pfam" id="PF18052">
    <property type="entry name" value="Rx_N"/>
    <property type="match status" value="1"/>
</dbReference>
<accession>A0A4D6L9E5</accession>
<dbReference type="Proteomes" id="UP000501690">
    <property type="component" value="Linkage Group LG2"/>
</dbReference>
<reference evidence="6 7" key="1">
    <citation type="submission" date="2019-04" db="EMBL/GenBank/DDBJ databases">
        <title>An improved genome assembly and genetic linkage map for asparagus bean, Vigna unguiculata ssp. sesquipedialis.</title>
        <authorList>
            <person name="Xia Q."/>
            <person name="Zhang R."/>
            <person name="Dong Y."/>
        </authorList>
    </citation>
    <scope>NUCLEOTIDE SEQUENCE [LARGE SCALE GENOMIC DNA]</scope>
    <source>
        <tissue evidence="6">Leaf</tissue>
    </source>
</reference>
<keyword evidence="1" id="KW-0677">Repeat</keyword>
<dbReference type="PANTHER" id="PTHR36766">
    <property type="entry name" value="PLANT BROAD-SPECTRUM MILDEW RESISTANCE PROTEIN RPW8"/>
    <property type="match status" value="1"/>
</dbReference>
<protein>
    <recommendedName>
        <fullName evidence="5">Disease resistance N-terminal domain-containing protein</fullName>
    </recommendedName>
</protein>
<evidence type="ECO:0000256" key="4">
    <source>
        <dbReference type="ARBA" id="ARBA00022840"/>
    </source>
</evidence>
<dbReference type="GO" id="GO:0006952">
    <property type="term" value="P:defense response"/>
    <property type="evidence" value="ECO:0007669"/>
    <property type="project" value="UniProtKB-KW"/>
</dbReference>
<dbReference type="EMBL" id="CP039346">
    <property type="protein sequence ID" value="QCD85151.1"/>
    <property type="molecule type" value="Genomic_DNA"/>
</dbReference>
<evidence type="ECO:0000256" key="1">
    <source>
        <dbReference type="ARBA" id="ARBA00022737"/>
    </source>
</evidence>
<evidence type="ECO:0000259" key="5">
    <source>
        <dbReference type="Pfam" id="PF18052"/>
    </source>
</evidence>
<proteinExistence type="predicted"/>
<feature type="domain" description="Disease resistance N-terminal" evidence="5">
    <location>
        <begin position="11"/>
        <end position="103"/>
    </location>
</feature>
<organism evidence="6 7">
    <name type="scientific">Vigna unguiculata</name>
    <name type="common">Cowpea</name>
    <dbReference type="NCBI Taxonomy" id="3917"/>
    <lineage>
        <taxon>Eukaryota</taxon>
        <taxon>Viridiplantae</taxon>
        <taxon>Streptophyta</taxon>
        <taxon>Embryophyta</taxon>
        <taxon>Tracheophyta</taxon>
        <taxon>Spermatophyta</taxon>
        <taxon>Magnoliopsida</taxon>
        <taxon>eudicotyledons</taxon>
        <taxon>Gunneridae</taxon>
        <taxon>Pentapetalae</taxon>
        <taxon>rosids</taxon>
        <taxon>fabids</taxon>
        <taxon>Fabales</taxon>
        <taxon>Fabaceae</taxon>
        <taxon>Papilionoideae</taxon>
        <taxon>50 kb inversion clade</taxon>
        <taxon>NPAAA clade</taxon>
        <taxon>indigoferoid/millettioid clade</taxon>
        <taxon>Phaseoleae</taxon>
        <taxon>Vigna</taxon>
    </lineage>
</organism>
<gene>
    <name evidence="6" type="ORF">DEO72_LG2g5510</name>
</gene>
<dbReference type="AlphaFoldDB" id="A0A4D6L9E5"/>
<evidence type="ECO:0000313" key="6">
    <source>
        <dbReference type="EMBL" id="QCD85151.1"/>
    </source>
</evidence>
<name>A0A4D6L9E5_VIGUN</name>
<dbReference type="PANTHER" id="PTHR36766:SF70">
    <property type="entry name" value="DISEASE RESISTANCE PROTEIN RGA4"/>
    <property type="match status" value="1"/>
</dbReference>
<evidence type="ECO:0000256" key="3">
    <source>
        <dbReference type="ARBA" id="ARBA00022821"/>
    </source>
</evidence>
<dbReference type="InterPro" id="IPR032675">
    <property type="entry name" value="LRR_dom_sf"/>
</dbReference>
<dbReference type="GO" id="GO:0005524">
    <property type="term" value="F:ATP binding"/>
    <property type="evidence" value="ECO:0007669"/>
    <property type="project" value="UniProtKB-KW"/>
</dbReference>
<keyword evidence="3" id="KW-0611">Plant defense</keyword>
<sequence>MAAEVVGGALLSAFLQVAFDKLASTQFVDFFRGRKLDEKILGNLNIMLHSINALAHDAEQKQFTDPHIKAWLFSVKEVVFDTDDLLVEIDYEITRCQVEAESQHQTFTHKEDTHNHLQRMTIAVCPQFESFPSEGLSAPQLVSFEIFGAQNLKLLPKHMQVLLPSLNQLWIIDCPQVEMPPDGGLPSNVKLMYLSNVKLMASMRVNLDNTLQIGKLDVECFPDEGLLPRSLTTLLITESPNLKRLNYKGLCHLSSLTLNGCTNLECLPEEGIPKSISSLSIWDCPLLQKRCQNPEGKDWEKIAHIEQLRVGKWK</sequence>